<comment type="caution">
    <text evidence="1">The sequence shown here is derived from an EMBL/GenBank/DDBJ whole genome shotgun (WGS) entry which is preliminary data.</text>
</comment>
<keyword evidence="2" id="KW-1185">Reference proteome</keyword>
<evidence type="ECO:0000313" key="1">
    <source>
        <dbReference type="EMBL" id="KAK9235555.1"/>
    </source>
</evidence>
<dbReference type="Proteomes" id="UP001433508">
    <property type="component" value="Unassembled WGS sequence"/>
</dbReference>
<proteinExistence type="predicted"/>
<reference evidence="2" key="1">
    <citation type="journal article" date="2024" name="Front. Bioeng. Biotechnol.">
        <title>Genome-scale model development and genomic sequencing of the oleaginous clade Lipomyces.</title>
        <authorList>
            <person name="Czajka J.J."/>
            <person name="Han Y."/>
            <person name="Kim J."/>
            <person name="Mondo S.J."/>
            <person name="Hofstad B.A."/>
            <person name="Robles A."/>
            <person name="Haridas S."/>
            <person name="Riley R."/>
            <person name="LaButti K."/>
            <person name="Pangilinan J."/>
            <person name="Andreopoulos W."/>
            <person name="Lipzen A."/>
            <person name="Yan J."/>
            <person name="Wang M."/>
            <person name="Ng V."/>
            <person name="Grigoriev I.V."/>
            <person name="Spatafora J.W."/>
            <person name="Magnuson J.K."/>
            <person name="Baker S.E."/>
            <person name="Pomraning K.R."/>
        </authorList>
    </citation>
    <scope>NUCLEOTIDE SEQUENCE [LARGE SCALE GENOMIC DNA]</scope>
    <source>
        <strain evidence="2">CBS 7786</strain>
    </source>
</reference>
<dbReference type="EMBL" id="MU971411">
    <property type="protein sequence ID" value="KAK9235555.1"/>
    <property type="molecule type" value="Genomic_DNA"/>
</dbReference>
<gene>
    <name evidence="1" type="ORF">V1525DRAFT_364756</name>
</gene>
<protein>
    <submittedName>
        <fullName evidence="1">Ubiquitin 3 binding protein But2 C-terminal domain-containing protein</fullName>
    </submittedName>
</protein>
<sequence>MVSKAFAVAVVTAILGLTELIVAMPLTPRSATEPFSLMTIHSASAIQFASLTYNGDGKVYVGFTGKDIIAYVKENKLHIQHTDEIIYIDPCSYEVKYAVTPPKGSITSAWTIVSTANPLLNTLLLDGSQDAFACKLDSGYDLYWLPEGQNGNPCGNRESIGAHVYGVYLPPPATPTVTGKHGPQATKTESVATVSVLPPNLLIPLKEAAPDKAFGTGFTGTVIIGPAKNDVVTFVSFDVPPLSSKQVSSCKLIWTPPSAHSFPSTITGSKKVSIYKVTEPIDENVLSWHHRPKRGALVGVFDALSGKFTHSTVDCEFGRRQQFELVGYGDEDTVEWFQMLEPLTGLSYALTK</sequence>
<organism evidence="1 2">
    <name type="scientific">Lipomyces kononenkoae</name>
    <name type="common">Yeast</name>
    <dbReference type="NCBI Taxonomy" id="34357"/>
    <lineage>
        <taxon>Eukaryota</taxon>
        <taxon>Fungi</taxon>
        <taxon>Dikarya</taxon>
        <taxon>Ascomycota</taxon>
        <taxon>Saccharomycotina</taxon>
        <taxon>Lipomycetes</taxon>
        <taxon>Lipomycetales</taxon>
        <taxon>Lipomycetaceae</taxon>
        <taxon>Lipomyces</taxon>
    </lineage>
</organism>
<evidence type="ECO:0000313" key="2">
    <source>
        <dbReference type="Proteomes" id="UP001433508"/>
    </source>
</evidence>
<accession>A0ACC3SVA8</accession>
<name>A0ACC3SVA8_LIPKO</name>